<gene>
    <name evidence="1" type="ORF">A4R35_00935</name>
</gene>
<dbReference type="Proteomes" id="UP000248706">
    <property type="component" value="Unassembled WGS sequence"/>
</dbReference>
<evidence type="ECO:0000313" key="1">
    <source>
        <dbReference type="EMBL" id="RAQ94077.1"/>
    </source>
</evidence>
<comment type="caution">
    <text evidence="1">The sequence shown here is derived from an EMBL/GenBank/DDBJ whole genome shotgun (WGS) entry which is preliminary data.</text>
</comment>
<reference evidence="1 2" key="1">
    <citation type="submission" date="2016-08" db="EMBL/GenBank/DDBJ databases">
        <title>Analysis of Carbohydrate Active Enzymes in Thermogemmatispora T81 Reveals Carbohydrate Degradation Ability.</title>
        <authorList>
            <person name="Tomazini A."/>
            <person name="Lal S."/>
            <person name="Stott M."/>
            <person name="Henrissat B."/>
            <person name="Polikarpov I."/>
            <person name="Sparling R."/>
            <person name="Levin D.B."/>
        </authorList>
    </citation>
    <scope>NUCLEOTIDE SEQUENCE [LARGE SCALE GENOMIC DNA]</scope>
    <source>
        <strain evidence="1 2">T81</strain>
    </source>
</reference>
<dbReference type="EMBL" id="MCIF01000002">
    <property type="protein sequence ID" value="RAQ94077.1"/>
    <property type="molecule type" value="Genomic_DNA"/>
</dbReference>
<protein>
    <submittedName>
        <fullName evidence="1">Uncharacterized protein</fullName>
    </submittedName>
</protein>
<accession>A0A328V8X2</accession>
<sequence>MNDGPHWLLGEVAVIAVALDQGMLEGAEPALPAELSILLAVACIQPEMLALMTWAGSQNEGSDMTTAMEWIRTWCS</sequence>
<proteinExistence type="predicted"/>
<name>A0A328V8X2_9CHLR</name>
<dbReference type="AlphaFoldDB" id="A0A328V8X2"/>
<evidence type="ECO:0000313" key="2">
    <source>
        <dbReference type="Proteomes" id="UP000248706"/>
    </source>
</evidence>
<organism evidence="1 2">
    <name type="scientific">Thermogemmatispora tikiterensis</name>
    <dbReference type="NCBI Taxonomy" id="1825093"/>
    <lineage>
        <taxon>Bacteria</taxon>
        <taxon>Bacillati</taxon>
        <taxon>Chloroflexota</taxon>
        <taxon>Ktedonobacteria</taxon>
        <taxon>Thermogemmatisporales</taxon>
        <taxon>Thermogemmatisporaceae</taxon>
        <taxon>Thermogemmatispora</taxon>
    </lineage>
</organism>
<keyword evidence="2" id="KW-1185">Reference proteome</keyword>